<dbReference type="Proteomes" id="UP000298642">
    <property type="component" value="Chromosome"/>
</dbReference>
<dbReference type="GeneID" id="89521431"/>
<keyword evidence="3" id="KW-1185">Reference proteome</keyword>
<dbReference type="AlphaFoldDB" id="A0A4D7AQL4"/>
<dbReference type="Pfam" id="PF07441">
    <property type="entry name" value="BofA"/>
    <property type="match status" value="1"/>
</dbReference>
<dbReference type="RefSeq" id="WP_119310541.1">
    <property type="nucleotide sequence ID" value="NZ_CP034413.3"/>
</dbReference>
<evidence type="ECO:0000256" key="1">
    <source>
        <dbReference type="SAM" id="Phobius"/>
    </source>
</evidence>
<feature type="transmembrane region" description="Helical" evidence="1">
    <location>
        <begin position="63"/>
        <end position="86"/>
    </location>
</feature>
<accession>A0A4D7AQL4</accession>
<keyword evidence="1" id="KW-1133">Transmembrane helix</keyword>
<reference evidence="3" key="1">
    <citation type="submission" date="2018-12" db="EMBL/GenBank/DDBJ databases">
        <title>Dusodibacter welbiota gen. nov., sp. nov., isolated from human faeces and emended description of the Oscillibacter genus.</title>
        <authorList>
            <person name="Le Roy T."/>
            <person name="Van der Smissen P."/>
            <person name="Delzenne N."/>
            <person name="Muccioli G."/>
            <person name="Collet J.F."/>
            <person name="Cani P.D."/>
        </authorList>
    </citation>
    <scope>NUCLEOTIDE SEQUENCE [LARGE SCALE GENOMIC DNA]</scope>
    <source>
        <strain evidence="3">J115</strain>
    </source>
</reference>
<keyword evidence="1" id="KW-0812">Transmembrane</keyword>
<evidence type="ECO:0000313" key="2">
    <source>
        <dbReference type="EMBL" id="QCI59955.1"/>
    </source>
</evidence>
<feature type="transmembrane region" description="Helical" evidence="1">
    <location>
        <begin position="30"/>
        <end position="51"/>
    </location>
</feature>
<organism evidence="2 3">
    <name type="scientific">Dysosmobacter welbionis</name>
    <dbReference type="NCBI Taxonomy" id="2093857"/>
    <lineage>
        <taxon>Bacteria</taxon>
        <taxon>Bacillati</taxon>
        <taxon>Bacillota</taxon>
        <taxon>Clostridia</taxon>
        <taxon>Eubacteriales</taxon>
        <taxon>Oscillospiraceae</taxon>
        <taxon>Dysosmobacter</taxon>
    </lineage>
</organism>
<feature type="transmembrane region" description="Helical" evidence="1">
    <location>
        <begin position="7"/>
        <end position="24"/>
    </location>
</feature>
<evidence type="ECO:0000313" key="3">
    <source>
        <dbReference type="Proteomes" id="UP000298642"/>
    </source>
</evidence>
<dbReference type="KEGG" id="obj:EIO64_12600"/>
<gene>
    <name evidence="2" type="ORF">EIO64_12600</name>
</gene>
<dbReference type="EMBL" id="CP034413">
    <property type="protein sequence ID" value="QCI59955.1"/>
    <property type="molecule type" value="Genomic_DNA"/>
</dbReference>
<dbReference type="InterPro" id="IPR010001">
    <property type="entry name" value="BofA"/>
</dbReference>
<sequence length="87" mass="9269">MDLSQKIIAAILAGFFLVALIRVFSSPFRLALKLLLNTLLGFLALGAVRLTAGLTGIALGLNLWNALVIAVLGLPGFVLLLLVQWIL</sequence>
<keyword evidence="1" id="KW-0472">Membrane</keyword>
<name>A0A4D7AQL4_9FIRM</name>
<proteinExistence type="predicted"/>
<protein>
    <submittedName>
        <fullName evidence="2">Pro-sigmaK processing inhibitor BofA family protein</fullName>
    </submittedName>
</protein>